<sequence length="249" mass="27498">FLNGRIIFSNLWLCETPTCAITLANYSKSTLFSPLYYVPPNCGTKRRLPPLIGSDRIEAICFQGFGGSCEFLWSYAIGTTLLRLTIISRIHSNGYCVLGFGFSPRDLPVDASLYSVLTQYSNLPDHWVLCGRSKSPVEIFSNQGSFFDPYLALSELSSNFAVTLDNFRRVSSLVGSSDVFTCVMEVVNCLDVSLKLRGCRSFECSRMLAEVPPLGTEIFIATSKTGIEAAFAYEIEGTDLGFLAEICTR</sequence>
<evidence type="ECO:0000313" key="1">
    <source>
        <dbReference type="EMBL" id="CAG7659406.1"/>
    </source>
</evidence>
<evidence type="ECO:0000313" key="2">
    <source>
        <dbReference type="Proteomes" id="UP000708208"/>
    </source>
</evidence>
<protein>
    <submittedName>
        <fullName evidence="1">Uncharacterized protein</fullName>
    </submittedName>
</protein>
<feature type="non-terminal residue" evidence="1">
    <location>
        <position position="1"/>
    </location>
</feature>
<dbReference type="Proteomes" id="UP000708208">
    <property type="component" value="Unassembled WGS sequence"/>
</dbReference>
<reference evidence="1" key="1">
    <citation type="submission" date="2021-06" db="EMBL/GenBank/DDBJ databases">
        <authorList>
            <person name="Hodson N. C."/>
            <person name="Mongue J. A."/>
            <person name="Jaron S. K."/>
        </authorList>
    </citation>
    <scope>NUCLEOTIDE SEQUENCE</scope>
</reference>
<organism evidence="1 2">
    <name type="scientific">Allacma fusca</name>
    <dbReference type="NCBI Taxonomy" id="39272"/>
    <lineage>
        <taxon>Eukaryota</taxon>
        <taxon>Metazoa</taxon>
        <taxon>Ecdysozoa</taxon>
        <taxon>Arthropoda</taxon>
        <taxon>Hexapoda</taxon>
        <taxon>Collembola</taxon>
        <taxon>Symphypleona</taxon>
        <taxon>Sminthuridae</taxon>
        <taxon>Allacma</taxon>
    </lineage>
</organism>
<proteinExistence type="predicted"/>
<dbReference type="AlphaFoldDB" id="A0A8J2JJS6"/>
<keyword evidence="2" id="KW-1185">Reference proteome</keyword>
<comment type="caution">
    <text evidence="1">The sequence shown here is derived from an EMBL/GenBank/DDBJ whole genome shotgun (WGS) entry which is preliminary data.</text>
</comment>
<accession>A0A8J2JJS6</accession>
<name>A0A8J2JJS6_9HEXA</name>
<gene>
    <name evidence="1" type="ORF">AFUS01_LOCUS1226</name>
</gene>
<dbReference type="EMBL" id="CAJVCH010006791">
    <property type="protein sequence ID" value="CAG7659406.1"/>
    <property type="molecule type" value="Genomic_DNA"/>
</dbReference>